<evidence type="ECO:0000256" key="2">
    <source>
        <dbReference type="ARBA" id="ARBA00023015"/>
    </source>
</evidence>
<dbReference type="PROSITE" id="PS50977">
    <property type="entry name" value="HTH_TETR_2"/>
    <property type="match status" value="1"/>
</dbReference>
<sequence length="196" mass="21046">MPRTVDKEAQRRIVGDALLGLVSEHGLDGVSVRTVAAAAGKSAGAVQKYFSGKDDMLRFAAELVGERVEHRMDAVDPEGGTGAVLRELVLATLPVDPPRRAEAAVRQAFATRAVHHEELAAIQRETDRAVRAALTEWFEELWEHGRLEPGADCGHLADAVIALADGFTMRMLYAPDECDSLVAALDTALARLVPVG</sequence>
<dbReference type="Proteomes" id="UP001500016">
    <property type="component" value="Unassembled WGS sequence"/>
</dbReference>
<dbReference type="SUPFAM" id="SSF46689">
    <property type="entry name" value="Homeodomain-like"/>
    <property type="match status" value="1"/>
</dbReference>
<keyword evidence="1" id="KW-0678">Repressor</keyword>
<evidence type="ECO:0000256" key="3">
    <source>
        <dbReference type="ARBA" id="ARBA00023125"/>
    </source>
</evidence>
<evidence type="ECO:0000313" key="7">
    <source>
        <dbReference type="EMBL" id="GAA2081697.1"/>
    </source>
</evidence>
<reference evidence="8" key="1">
    <citation type="journal article" date="2019" name="Int. J. Syst. Evol. Microbiol.">
        <title>The Global Catalogue of Microorganisms (GCM) 10K type strain sequencing project: providing services to taxonomists for standard genome sequencing and annotation.</title>
        <authorList>
            <consortium name="The Broad Institute Genomics Platform"/>
            <consortium name="The Broad Institute Genome Sequencing Center for Infectious Disease"/>
            <person name="Wu L."/>
            <person name="Ma J."/>
        </authorList>
    </citation>
    <scope>NUCLEOTIDE SEQUENCE [LARGE SCALE GENOMIC DNA]</scope>
    <source>
        <strain evidence="8">JCM 15478</strain>
    </source>
</reference>
<gene>
    <name evidence="7" type="ORF">GCM10009801_40870</name>
</gene>
<dbReference type="InterPro" id="IPR009057">
    <property type="entry name" value="Homeodomain-like_sf"/>
</dbReference>
<dbReference type="Gene3D" id="1.10.357.10">
    <property type="entry name" value="Tetracycline Repressor, domain 2"/>
    <property type="match status" value="1"/>
</dbReference>
<protein>
    <recommendedName>
        <fullName evidence="6">HTH tetR-type domain-containing protein</fullName>
    </recommendedName>
</protein>
<evidence type="ECO:0000313" key="8">
    <source>
        <dbReference type="Proteomes" id="UP001500016"/>
    </source>
</evidence>
<evidence type="ECO:0000256" key="1">
    <source>
        <dbReference type="ARBA" id="ARBA00022491"/>
    </source>
</evidence>
<feature type="domain" description="HTH tetR-type" evidence="6">
    <location>
        <begin position="8"/>
        <end position="68"/>
    </location>
</feature>
<name>A0ABP5HLY5_9ACTN</name>
<dbReference type="Pfam" id="PF00440">
    <property type="entry name" value="TetR_N"/>
    <property type="match status" value="1"/>
</dbReference>
<dbReference type="InterPro" id="IPR001647">
    <property type="entry name" value="HTH_TetR"/>
</dbReference>
<dbReference type="RefSeq" id="WP_344530186.1">
    <property type="nucleotide sequence ID" value="NZ_BAAAPE010000010.1"/>
</dbReference>
<dbReference type="Pfam" id="PF13977">
    <property type="entry name" value="TetR_C_6"/>
    <property type="match status" value="1"/>
</dbReference>
<dbReference type="SUPFAM" id="SSF48498">
    <property type="entry name" value="Tetracyclin repressor-like, C-terminal domain"/>
    <property type="match status" value="1"/>
</dbReference>
<dbReference type="PANTHER" id="PTHR30055:SF234">
    <property type="entry name" value="HTH-TYPE TRANSCRIPTIONAL REGULATOR BETI"/>
    <property type="match status" value="1"/>
</dbReference>
<keyword evidence="3 5" id="KW-0238">DNA-binding</keyword>
<evidence type="ECO:0000259" key="6">
    <source>
        <dbReference type="PROSITE" id="PS50977"/>
    </source>
</evidence>
<dbReference type="EMBL" id="BAAAPE010000010">
    <property type="protein sequence ID" value="GAA2081697.1"/>
    <property type="molecule type" value="Genomic_DNA"/>
</dbReference>
<evidence type="ECO:0000256" key="4">
    <source>
        <dbReference type="ARBA" id="ARBA00023163"/>
    </source>
</evidence>
<dbReference type="InterPro" id="IPR036271">
    <property type="entry name" value="Tet_transcr_reg_TetR-rel_C_sf"/>
</dbReference>
<dbReference type="InterPro" id="IPR039538">
    <property type="entry name" value="BetI_C"/>
</dbReference>
<accession>A0ABP5HLY5</accession>
<keyword evidence="8" id="KW-1185">Reference proteome</keyword>
<feature type="DNA-binding region" description="H-T-H motif" evidence="5">
    <location>
        <begin position="31"/>
        <end position="50"/>
    </location>
</feature>
<keyword evidence="2" id="KW-0805">Transcription regulation</keyword>
<dbReference type="InterPro" id="IPR050109">
    <property type="entry name" value="HTH-type_TetR-like_transc_reg"/>
</dbReference>
<proteinExistence type="predicted"/>
<evidence type="ECO:0000256" key="5">
    <source>
        <dbReference type="PROSITE-ProRule" id="PRU00335"/>
    </source>
</evidence>
<keyword evidence="4" id="KW-0804">Transcription</keyword>
<dbReference type="PANTHER" id="PTHR30055">
    <property type="entry name" value="HTH-TYPE TRANSCRIPTIONAL REGULATOR RUTR"/>
    <property type="match status" value="1"/>
</dbReference>
<comment type="caution">
    <text evidence="7">The sequence shown here is derived from an EMBL/GenBank/DDBJ whole genome shotgun (WGS) entry which is preliminary data.</text>
</comment>
<organism evidence="7 8">
    <name type="scientific">Streptomyces albiaxialis</name>
    <dbReference type="NCBI Taxonomy" id="329523"/>
    <lineage>
        <taxon>Bacteria</taxon>
        <taxon>Bacillati</taxon>
        <taxon>Actinomycetota</taxon>
        <taxon>Actinomycetes</taxon>
        <taxon>Kitasatosporales</taxon>
        <taxon>Streptomycetaceae</taxon>
        <taxon>Streptomyces</taxon>
    </lineage>
</organism>